<dbReference type="EMBL" id="QGKX02000996">
    <property type="protein sequence ID" value="KAF3560481.1"/>
    <property type="molecule type" value="Genomic_DNA"/>
</dbReference>
<dbReference type="Proteomes" id="UP000712600">
    <property type="component" value="Unassembled WGS sequence"/>
</dbReference>
<sequence length="95" mass="10581">MSNSRNGELDRTIQLAVGEVGCSVSNSPNGELDQSCRASPSPSWINPEPGILVSGTPPFGSRSDCLLFRLDQSYRRNFTKKRQKLIFWFKFGSIV</sequence>
<name>A0A8S9RA64_BRACR</name>
<reference evidence="1" key="1">
    <citation type="submission" date="2019-12" db="EMBL/GenBank/DDBJ databases">
        <title>Genome sequencing and annotation of Brassica cretica.</title>
        <authorList>
            <person name="Studholme D.J."/>
            <person name="Sarris P."/>
        </authorList>
    </citation>
    <scope>NUCLEOTIDE SEQUENCE</scope>
    <source>
        <strain evidence="1">PFS-109/04</strain>
        <tissue evidence="1">Leaf</tissue>
    </source>
</reference>
<dbReference type="AlphaFoldDB" id="A0A8S9RA64"/>
<evidence type="ECO:0000313" key="1">
    <source>
        <dbReference type="EMBL" id="KAF3560481.1"/>
    </source>
</evidence>
<gene>
    <name evidence="1" type="ORF">F2Q69_00013283</name>
</gene>
<accession>A0A8S9RA64</accession>
<comment type="caution">
    <text evidence="1">The sequence shown here is derived from an EMBL/GenBank/DDBJ whole genome shotgun (WGS) entry which is preliminary data.</text>
</comment>
<proteinExistence type="predicted"/>
<evidence type="ECO:0000313" key="2">
    <source>
        <dbReference type="Proteomes" id="UP000712600"/>
    </source>
</evidence>
<organism evidence="1 2">
    <name type="scientific">Brassica cretica</name>
    <name type="common">Mustard</name>
    <dbReference type="NCBI Taxonomy" id="69181"/>
    <lineage>
        <taxon>Eukaryota</taxon>
        <taxon>Viridiplantae</taxon>
        <taxon>Streptophyta</taxon>
        <taxon>Embryophyta</taxon>
        <taxon>Tracheophyta</taxon>
        <taxon>Spermatophyta</taxon>
        <taxon>Magnoliopsida</taxon>
        <taxon>eudicotyledons</taxon>
        <taxon>Gunneridae</taxon>
        <taxon>Pentapetalae</taxon>
        <taxon>rosids</taxon>
        <taxon>malvids</taxon>
        <taxon>Brassicales</taxon>
        <taxon>Brassicaceae</taxon>
        <taxon>Brassiceae</taxon>
        <taxon>Brassica</taxon>
    </lineage>
</organism>
<protein>
    <submittedName>
        <fullName evidence="1">Uncharacterized protein</fullName>
    </submittedName>
</protein>